<reference evidence="3" key="2">
    <citation type="journal article" date="2016" name="Sci. Rep.">
        <title>Dictyocaulus viviparus genome, variome and transcriptome elucidate lungworm biology and support future intervention.</title>
        <authorList>
            <person name="McNulty S.N."/>
            <person name="Strube C."/>
            <person name="Rosa B.A."/>
            <person name="Martin J.C."/>
            <person name="Tyagi R."/>
            <person name="Choi Y.J."/>
            <person name="Wang Q."/>
            <person name="Hallsworth Pepin K."/>
            <person name="Zhang X."/>
            <person name="Ozersky P."/>
            <person name="Wilson R.K."/>
            <person name="Sternberg P.W."/>
            <person name="Gasser R.B."/>
            <person name="Mitreva M."/>
        </authorList>
    </citation>
    <scope>NUCLEOTIDE SEQUENCE [LARGE SCALE GENOMIC DNA]</scope>
    <source>
        <strain evidence="3">HannoverDv2000</strain>
    </source>
</reference>
<dbReference type="InterPro" id="IPR018933">
    <property type="entry name" value="Netrin_module_non-TIMP"/>
</dbReference>
<organism evidence="2 3">
    <name type="scientific">Dictyocaulus viviparus</name>
    <name type="common">Bovine lungworm</name>
    <dbReference type="NCBI Taxonomy" id="29172"/>
    <lineage>
        <taxon>Eukaryota</taxon>
        <taxon>Metazoa</taxon>
        <taxon>Ecdysozoa</taxon>
        <taxon>Nematoda</taxon>
        <taxon>Chromadorea</taxon>
        <taxon>Rhabditida</taxon>
        <taxon>Rhabditina</taxon>
        <taxon>Rhabditomorpha</taxon>
        <taxon>Strongyloidea</taxon>
        <taxon>Metastrongylidae</taxon>
        <taxon>Dictyocaulus</taxon>
    </lineage>
</organism>
<keyword evidence="3" id="KW-1185">Reference proteome</keyword>
<feature type="domain" description="Netrin module non-TIMP type" evidence="1">
    <location>
        <begin position="3"/>
        <end position="53"/>
    </location>
</feature>
<evidence type="ECO:0000313" key="2">
    <source>
        <dbReference type="EMBL" id="KJH42273.1"/>
    </source>
</evidence>
<gene>
    <name evidence="2" type="ORF">DICVIV_11735</name>
</gene>
<dbReference type="AlphaFoldDB" id="A0A0D8XCF8"/>
<sequence>MIDGWARYRIVVENIFKRGIRGRRGETSLWMSAHSVMCKCPKIRIGHRYLLLAGRAYRCRLCTNVRDKSSNYANFHVTSISNTSKVDRSTSFHLRLMGVRNLSSLFTTISIGTITKNNMKYFNE</sequence>
<dbReference type="EMBL" id="KN716685">
    <property type="protein sequence ID" value="KJH42273.1"/>
    <property type="molecule type" value="Genomic_DNA"/>
</dbReference>
<dbReference type="Gene3D" id="2.40.50.120">
    <property type="match status" value="1"/>
</dbReference>
<accession>A0A0D8XCF8</accession>
<evidence type="ECO:0000259" key="1">
    <source>
        <dbReference type="Pfam" id="PF01759"/>
    </source>
</evidence>
<evidence type="ECO:0000313" key="3">
    <source>
        <dbReference type="Proteomes" id="UP000053766"/>
    </source>
</evidence>
<dbReference type="OrthoDB" id="5984158at2759"/>
<proteinExistence type="predicted"/>
<reference evidence="2 3" key="1">
    <citation type="submission" date="2013-11" db="EMBL/GenBank/DDBJ databases">
        <title>Draft genome of the bovine lungworm Dictyocaulus viviparus.</title>
        <authorList>
            <person name="Mitreva M."/>
        </authorList>
    </citation>
    <scope>NUCLEOTIDE SEQUENCE [LARGE SCALE GENOMIC DNA]</scope>
    <source>
        <strain evidence="2 3">HannoverDv2000</strain>
    </source>
</reference>
<name>A0A0D8XCF8_DICVI</name>
<dbReference type="Pfam" id="PF01759">
    <property type="entry name" value="NTR"/>
    <property type="match status" value="1"/>
</dbReference>
<protein>
    <recommendedName>
        <fullName evidence="1">Netrin module non-TIMP type domain-containing protein</fullName>
    </recommendedName>
</protein>
<dbReference type="Proteomes" id="UP000053766">
    <property type="component" value="Unassembled WGS sequence"/>
</dbReference>
<dbReference type="SUPFAM" id="SSF50242">
    <property type="entry name" value="TIMP-like"/>
    <property type="match status" value="1"/>
</dbReference>
<dbReference type="STRING" id="29172.A0A0D8XCF8"/>
<dbReference type="InterPro" id="IPR008993">
    <property type="entry name" value="TIMP-like_OB-fold"/>
</dbReference>